<accession>A0AAU3I291</accession>
<protein>
    <submittedName>
        <fullName evidence="1">Uncharacterized protein</fullName>
    </submittedName>
</protein>
<dbReference type="EMBL" id="CP109546">
    <property type="protein sequence ID" value="WTZ10602.1"/>
    <property type="molecule type" value="Genomic_DNA"/>
</dbReference>
<name>A0AAU3I291_9ACTN</name>
<evidence type="ECO:0000313" key="1">
    <source>
        <dbReference type="EMBL" id="WTZ10602.1"/>
    </source>
</evidence>
<reference evidence="1" key="1">
    <citation type="submission" date="2022-10" db="EMBL/GenBank/DDBJ databases">
        <title>The complete genomes of actinobacterial strains from the NBC collection.</title>
        <authorList>
            <person name="Joergensen T.S."/>
            <person name="Alvarez Arevalo M."/>
            <person name="Sterndorff E.B."/>
            <person name="Faurdal D."/>
            <person name="Vuksanovic O."/>
            <person name="Mourched A.-S."/>
            <person name="Charusanti P."/>
            <person name="Shaw S."/>
            <person name="Blin K."/>
            <person name="Weber T."/>
        </authorList>
    </citation>
    <scope>NUCLEOTIDE SEQUENCE</scope>
    <source>
        <strain evidence="1">NBC_01393</strain>
    </source>
</reference>
<dbReference type="AlphaFoldDB" id="A0AAU3I291"/>
<proteinExistence type="predicted"/>
<organism evidence="1">
    <name type="scientific">Streptomyces sp. NBC_01393</name>
    <dbReference type="NCBI Taxonomy" id="2903851"/>
    <lineage>
        <taxon>Bacteria</taxon>
        <taxon>Bacillati</taxon>
        <taxon>Actinomycetota</taxon>
        <taxon>Actinomycetes</taxon>
        <taxon>Kitasatosporales</taxon>
        <taxon>Streptomycetaceae</taxon>
        <taxon>Streptomyces</taxon>
    </lineage>
</organism>
<sequence>MIGNTLSALLAPLNKEQLMLLTTMATPYVQEGKWPLWGYIQDQLGRDGLNATEILHTLPKVGSQGAIGPWYGAAWHTRPHMADDARPALTVAAAVHLQELDLLIAQPFLKVLHIMIKLRLDAPSSTQEVTRPEVTRADIEQALPSLGSVFMDRLSDILNYEPATVSGMSIEGEEWTRPVSRSVLEYKHVHDLESYVRRTTELVNRSVMTPSSGGVTVVAPQHSVAPAVYVEESLIEELEHRASSTRWHLGKLVQLLRELNSNHADKNPYACHALLRAILDHVPPLLVQPVAGKLTFDQVVSNYSWSRTDQAYMRKLKDFRVQGDDVLHRQIRTTADLINMNDVPPRAWLNVLLRACIDAL</sequence>
<gene>
    <name evidence="1" type="ORF">OG699_23050</name>
</gene>